<reference evidence="9" key="2">
    <citation type="submission" date="2023-01" db="EMBL/GenBank/DDBJ databases">
        <authorList>
            <person name="Sun Q."/>
            <person name="Evtushenko L."/>
        </authorList>
    </citation>
    <scope>NUCLEOTIDE SEQUENCE</scope>
    <source>
        <strain evidence="9">VKM Ac-1246</strain>
    </source>
</reference>
<evidence type="ECO:0000256" key="5">
    <source>
        <dbReference type="ARBA" id="ARBA00022989"/>
    </source>
</evidence>
<evidence type="ECO:0000256" key="2">
    <source>
        <dbReference type="ARBA" id="ARBA00022448"/>
    </source>
</evidence>
<sequence length="504" mass="52959">MTVTMTQTTGAPTSATTEHPWRALFALCIGFFMLLVDMTIVTVATPDIMAELDASANAVLWVTSAYMLTYAIPVLIMGRLGDRFGPKWVYLAGLAVFTVSSLWCGLAGSIESLVAARAVQGLGAAMMTPQTMATITRIFPSERRGSAMALWGATAGIATLVGPLAGGALVAAGGWEWIFFVNVPIGVVAIVLNWILVPRLETHAHVFDWLGVVLSGVGMFCVVFGLQNGEQRGWDLLTWALVIGGVAIMGLFVWWQARNRKEPLVPLHIFTDRNFSVSSLAISTMGFAAVAQGFPLMLYAQLVRGYTALEASLLLVPMAAVSFVAAPFVGRLTDRMHPRLLTGAAFFLCSVSLFWLSVPMTVDSPLWQLLLPMAVFGLGSAAVWSPLAATATRNVPMRVAGAGSGVYNATRLVGSVIGSAAVAVLIDLRLNAHGLGGSLAGGHENATGSAIPPAVASKFAESMSEVMLLPAVALAVGFVAVLFFTTPRHMAKPASPAAPASPAV</sequence>
<keyword evidence="3" id="KW-1003">Cell membrane</keyword>
<dbReference type="InterPro" id="IPR036259">
    <property type="entry name" value="MFS_trans_sf"/>
</dbReference>
<gene>
    <name evidence="9" type="ORF">GCM10017579_27090</name>
</gene>
<keyword evidence="6 7" id="KW-0472">Membrane</keyword>
<evidence type="ECO:0000313" key="10">
    <source>
        <dbReference type="Proteomes" id="UP001142292"/>
    </source>
</evidence>
<feature type="transmembrane region" description="Helical" evidence="7">
    <location>
        <begin position="114"/>
        <end position="136"/>
    </location>
</feature>
<protein>
    <submittedName>
        <fullName evidence="9">MFS transporter</fullName>
    </submittedName>
</protein>
<comment type="subcellular location">
    <subcellularLocation>
        <location evidence="1">Cell membrane</location>
        <topology evidence="1">Multi-pass membrane protein</topology>
    </subcellularLocation>
</comment>
<feature type="transmembrane region" description="Helical" evidence="7">
    <location>
        <begin position="467"/>
        <end position="485"/>
    </location>
</feature>
<feature type="transmembrane region" description="Helical" evidence="7">
    <location>
        <begin position="58"/>
        <end position="76"/>
    </location>
</feature>
<dbReference type="SUPFAM" id="SSF103473">
    <property type="entry name" value="MFS general substrate transporter"/>
    <property type="match status" value="1"/>
</dbReference>
<dbReference type="CDD" id="cd17321">
    <property type="entry name" value="MFS_MMR_MDR_like"/>
    <property type="match status" value="1"/>
</dbReference>
<feature type="transmembrane region" description="Helical" evidence="7">
    <location>
        <begin position="412"/>
        <end position="430"/>
    </location>
</feature>
<keyword evidence="10" id="KW-1185">Reference proteome</keyword>
<name>A0ABQ5SYD0_9ACTN</name>
<feature type="domain" description="Major facilitator superfamily (MFS) profile" evidence="8">
    <location>
        <begin position="23"/>
        <end position="489"/>
    </location>
</feature>
<feature type="transmembrane region" description="Helical" evidence="7">
    <location>
        <begin position="24"/>
        <end position="46"/>
    </location>
</feature>
<dbReference type="PANTHER" id="PTHR42718:SF42">
    <property type="entry name" value="EXPORT PROTEIN"/>
    <property type="match status" value="1"/>
</dbReference>
<dbReference type="InterPro" id="IPR004638">
    <property type="entry name" value="EmrB-like"/>
</dbReference>
<feature type="transmembrane region" description="Helical" evidence="7">
    <location>
        <begin position="340"/>
        <end position="358"/>
    </location>
</feature>
<feature type="transmembrane region" description="Helical" evidence="7">
    <location>
        <begin position="370"/>
        <end position="391"/>
    </location>
</feature>
<accession>A0ABQ5SYD0</accession>
<evidence type="ECO:0000256" key="6">
    <source>
        <dbReference type="ARBA" id="ARBA00023136"/>
    </source>
</evidence>
<dbReference type="InterPro" id="IPR020846">
    <property type="entry name" value="MFS_dom"/>
</dbReference>
<dbReference type="Proteomes" id="UP001142292">
    <property type="component" value="Unassembled WGS sequence"/>
</dbReference>
<evidence type="ECO:0000259" key="8">
    <source>
        <dbReference type="PROSITE" id="PS50850"/>
    </source>
</evidence>
<evidence type="ECO:0000256" key="1">
    <source>
        <dbReference type="ARBA" id="ARBA00004651"/>
    </source>
</evidence>
<dbReference type="EMBL" id="BSEL01000005">
    <property type="protein sequence ID" value="GLJ68673.1"/>
    <property type="molecule type" value="Genomic_DNA"/>
</dbReference>
<comment type="caution">
    <text evidence="9">The sequence shown here is derived from an EMBL/GenBank/DDBJ whole genome shotgun (WGS) entry which is preliminary data.</text>
</comment>
<proteinExistence type="predicted"/>
<feature type="transmembrane region" description="Helical" evidence="7">
    <location>
        <begin position="88"/>
        <end position="108"/>
    </location>
</feature>
<feature type="transmembrane region" description="Helical" evidence="7">
    <location>
        <begin position="306"/>
        <end position="328"/>
    </location>
</feature>
<dbReference type="InterPro" id="IPR011701">
    <property type="entry name" value="MFS"/>
</dbReference>
<dbReference type="PRINTS" id="PR01036">
    <property type="entry name" value="TCRTETB"/>
</dbReference>
<dbReference type="NCBIfam" id="TIGR00711">
    <property type="entry name" value="efflux_EmrB"/>
    <property type="match status" value="1"/>
</dbReference>
<feature type="transmembrane region" description="Helical" evidence="7">
    <location>
        <begin position="275"/>
        <end position="300"/>
    </location>
</feature>
<evidence type="ECO:0000313" key="9">
    <source>
        <dbReference type="EMBL" id="GLJ68673.1"/>
    </source>
</evidence>
<organism evidence="9 10">
    <name type="scientific">Nocardioides luteus</name>
    <dbReference type="NCBI Taxonomy" id="1844"/>
    <lineage>
        <taxon>Bacteria</taxon>
        <taxon>Bacillati</taxon>
        <taxon>Actinomycetota</taxon>
        <taxon>Actinomycetes</taxon>
        <taxon>Propionibacteriales</taxon>
        <taxon>Nocardioidaceae</taxon>
        <taxon>Nocardioides</taxon>
    </lineage>
</organism>
<evidence type="ECO:0000256" key="7">
    <source>
        <dbReference type="SAM" id="Phobius"/>
    </source>
</evidence>
<feature type="transmembrane region" description="Helical" evidence="7">
    <location>
        <begin position="148"/>
        <end position="171"/>
    </location>
</feature>
<feature type="transmembrane region" description="Helical" evidence="7">
    <location>
        <begin position="209"/>
        <end position="226"/>
    </location>
</feature>
<feature type="transmembrane region" description="Helical" evidence="7">
    <location>
        <begin position="177"/>
        <end position="197"/>
    </location>
</feature>
<dbReference type="Gene3D" id="1.20.1720.10">
    <property type="entry name" value="Multidrug resistance protein D"/>
    <property type="match status" value="1"/>
</dbReference>
<keyword evidence="5 7" id="KW-1133">Transmembrane helix</keyword>
<dbReference type="PROSITE" id="PS50850">
    <property type="entry name" value="MFS"/>
    <property type="match status" value="1"/>
</dbReference>
<evidence type="ECO:0000256" key="3">
    <source>
        <dbReference type="ARBA" id="ARBA00022475"/>
    </source>
</evidence>
<evidence type="ECO:0000256" key="4">
    <source>
        <dbReference type="ARBA" id="ARBA00022692"/>
    </source>
</evidence>
<reference evidence="9" key="1">
    <citation type="journal article" date="2014" name="Int. J. Syst. Evol. Microbiol.">
        <title>Complete genome of a new Firmicutes species belonging to the dominant human colonic microbiota ('Ruminococcus bicirculans') reveals two chromosomes and a selective capacity to utilize plant glucans.</title>
        <authorList>
            <consortium name="NISC Comparative Sequencing Program"/>
            <person name="Wegmann U."/>
            <person name="Louis P."/>
            <person name="Goesmann A."/>
            <person name="Henrissat B."/>
            <person name="Duncan S.H."/>
            <person name="Flint H.J."/>
        </authorList>
    </citation>
    <scope>NUCLEOTIDE SEQUENCE</scope>
    <source>
        <strain evidence="9">VKM Ac-1246</strain>
    </source>
</reference>
<keyword evidence="4 7" id="KW-0812">Transmembrane</keyword>
<keyword evidence="2" id="KW-0813">Transport</keyword>
<dbReference type="Gene3D" id="1.20.1250.20">
    <property type="entry name" value="MFS general substrate transporter like domains"/>
    <property type="match status" value="1"/>
</dbReference>
<feature type="transmembrane region" description="Helical" evidence="7">
    <location>
        <begin position="238"/>
        <end position="255"/>
    </location>
</feature>
<dbReference type="Pfam" id="PF07690">
    <property type="entry name" value="MFS_1"/>
    <property type="match status" value="1"/>
</dbReference>
<dbReference type="PANTHER" id="PTHR42718">
    <property type="entry name" value="MAJOR FACILITATOR SUPERFAMILY MULTIDRUG TRANSPORTER MFSC"/>
    <property type="match status" value="1"/>
</dbReference>